<feature type="signal peptide" evidence="14">
    <location>
        <begin position="1"/>
        <end position="28"/>
    </location>
</feature>
<comment type="caution">
    <text evidence="15">The sequence shown here is derived from an EMBL/GenBank/DDBJ whole genome shotgun (WGS) entry which is preliminary data.</text>
</comment>
<dbReference type="EMBL" id="BAAAFM010000001">
    <property type="protein sequence ID" value="GAA0200736.1"/>
    <property type="molecule type" value="Genomic_DNA"/>
</dbReference>
<evidence type="ECO:0000256" key="3">
    <source>
        <dbReference type="ARBA" id="ARBA00011245"/>
    </source>
</evidence>
<protein>
    <recommendedName>
        <fullName evidence="4 13">Outer-membrane lipoprotein LolB</fullName>
    </recommendedName>
</protein>
<dbReference type="PROSITE" id="PS51257">
    <property type="entry name" value="PROKAR_LIPOPROTEIN"/>
    <property type="match status" value="1"/>
</dbReference>
<keyword evidence="6 13" id="KW-0732">Signal</keyword>
<dbReference type="InterPro" id="IPR004565">
    <property type="entry name" value="OM_lipoprot_LolB"/>
</dbReference>
<evidence type="ECO:0000256" key="1">
    <source>
        <dbReference type="ARBA" id="ARBA00004459"/>
    </source>
</evidence>
<dbReference type="HAMAP" id="MF_00233">
    <property type="entry name" value="LolB"/>
    <property type="match status" value="1"/>
</dbReference>
<keyword evidence="12 13" id="KW-0449">Lipoprotein</keyword>
<dbReference type="Pfam" id="PF03550">
    <property type="entry name" value="LolB"/>
    <property type="match status" value="1"/>
</dbReference>
<comment type="similarity">
    <text evidence="2 13">Belongs to the LolB family.</text>
</comment>
<evidence type="ECO:0000256" key="9">
    <source>
        <dbReference type="ARBA" id="ARBA00023139"/>
    </source>
</evidence>
<feature type="chain" id="PRO_5046727715" description="Outer-membrane lipoprotein LolB" evidence="14">
    <location>
        <begin position="29"/>
        <end position="235"/>
    </location>
</feature>
<dbReference type="SUPFAM" id="SSF89392">
    <property type="entry name" value="Prokaryotic lipoproteins and lipoprotein localization factors"/>
    <property type="match status" value="1"/>
</dbReference>
<reference evidence="15 16" key="1">
    <citation type="journal article" date="2019" name="Int. J. Syst. Evol. Microbiol.">
        <title>The Global Catalogue of Microorganisms (GCM) 10K type strain sequencing project: providing services to taxonomists for standard genome sequencing and annotation.</title>
        <authorList>
            <consortium name="The Broad Institute Genomics Platform"/>
            <consortium name="The Broad Institute Genome Sequencing Center for Infectious Disease"/>
            <person name="Wu L."/>
            <person name="Ma J."/>
        </authorList>
    </citation>
    <scope>NUCLEOTIDE SEQUENCE [LARGE SCALE GENOMIC DNA]</scope>
    <source>
        <strain evidence="15 16">JCM 16211</strain>
    </source>
</reference>
<comment type="function">
    <text evidence="13">Plays a critical role in the incorporation of lipoproteins in the outer membrane after they are released by the LolA protein.</text>
</comment>
<evidence type="ECO:0000256" key="6">
    <source>
        <dbReference type="ARBA" id="ARBA00022729"/>
    </source>
</evidence>
<name>A0ABN0SUD8_9GAMM</name>
<keyword evidence="10 13" id="KW-0143">Chaperone</keyword>
<keyword evidence="7 13" id="KW-0653">Protein transport</keyword>
<keyword evidence="9 13" id="KW-0564">Palmitate</keyword>
<dbReference type="Proteomes" id="UP001501221">
    <property type="component" value="Unassembled WGS sequence"/>
</dbReference>
<organism evidence="15 16">
    <name type="scientific">Kangiella japonica</name>
    <dbReference type="NCBI Taxonomy" id="647384"/>
    <lineage>
        <taxon>Bacteria</taxon>
        <taxon>Pseudomonadati</taxon>
        <taxon>Pseudomonadota</taxon>
        <taxon>Gammaproteobacteria</taxon>
        <taxon>Kangiellales</taxon>
        <taxon>Kangiellaceae</taxon>
        <taxon>Kangiella</taxon>
    </lineage>
</organism>
<evidence type="ECO:0000256" key="8">
    <source>
        <dbReference type="ARBA" id="ARBA00023136"/>
    </source>
</evidence>
<evidence type="ECO:0000256" key="11">
    <source>
        <dbReference type="ARBA" id="ARBA00023237"/>
    </source>
</evidence>
<dbReference type="InterPro" id="IPR029046">
    <property type="entry name" value="LolA/LolB/LppX"/>
</dbReference>
<evidence type="ECO:0000256" key="12">
    <source>
        <dbReference type="ARBA" id="ARBA00023288"/>
    </source>
</evidence>
<keyword evidence="8 13" id="KW-0472">Membrane</keyword>
<sequence>MQSMNVKTIKTILIASCTVLFLSACQTAPVKQQTTVWDDPLWQKHYKLLKTFESHQLKGRIGITHPEDSFSSNFLWRQQAPSDFTFRMYGAFGQTYMILKVEPHLSSLSTGDDEHYQGTDARQLLYSVSGWDIPVVLMQDWIKGLPTGINKSDLLINADGTLQQIKYLDYVVDYVRYEEAELMLGDKAFVLMMPKKIRIVQTNGEQGDNKIILSIRSWDIISAETHSSKANPSEE</sequence>
<evidence type="ECO:0000313" key="16">
    <source>
        <dbReference type="Proteomes" id="UP001501221"/>
    </source>
</evidence>
<keyword evidence="16" id="KW-1185">Reference proteome</keyword>
<comment type="subunit">
    <text evidence="3 13">Monomer.</text>
</comment>
<evidence type="ECO:0000256" key="2">
    <source>
        <dbReference type="ARBA" id="ARBA00009696"/>
    </source>
</evidence>
<evidence type="ECO:0000256" key="5">
    <source>
        <dbReference type="ARBA" id="ARBA00022448"/>
    </source>
</evidence>
<evidence type="ECO:0000256" key="4">
    <source>
        <dbReference type="ARBA" id="ARBA00016202"/>
    </source>
</evidence>
<keyword evidence="11 13" id="KW-0998">Cell outer membrane</keyword>
<comment type="subcellular location">
    <subcellularLocation>
        <location evidence="1 13">Cell outer membrane</location>
        <topology evidence="1 13">Lipid-anchor</topology>
    </subcellularLocation>
</comment>
<evidence type="ECO:0000256" key="7">
    <source>
        <dbReference type="ARBA" id="ARBA00022927"/>
    </source>
</evidence>
<proteinExistence type="inferred from homology"/>
<evidence type="ECO:0000256" key="13">
    <source>
        <dbReference type="HAMAP-Rule" id="MF_00233"/>
    </source>
</evidence>
<dbReference type="CDD" id="cd16326">
    <property type="entry name" value="LolB"/>
    <property type="match status" value="1"/>
</dbReference>
<gene>
    <name evidence="13 15" type="primary">lolB</name>
    <name evidence="15" type="ORF">GCM10009123_05090</name>
</gene>
<evidence type="ECO:0000313" key="15">
    <source>
        <dbReference type="EMBL" id="GAA0200736.1"/>
    </source>
</evidence>
<accession>A0ABN0SUD8</accession>
<dbReference type="Gene3D" id="2.50.20.10">
    <property type="entry name" value="Lipoprotein localisation LolA/LolB/LppX"/>
    <property type="match status" value="1"/>
</dbReference>
<evidence type="ECO:0000256" key="14">
    <source>
        <dbReference type="SAM" id="SignalP"/>
    </source>
</evidence>
<keyword evidence="5 13" id="KW-0813">Transport</keyword>
<evidence type="ECO:0000256" key="10">
    <source>
        <dbReference type="ARBA" id="ARBA00023186"/>
    </source>
</evidence>
<dbReference type="NCBIfam" id="TIGR00548">
    <property type="entry name" value="lolB"/>
    <property type="match status" value="1"/>
</dbReference>